<proteinExistence type="predicted"/>
<dbReference type="EMBL" id="LC064302">
    <property type="protein sequence ID" value="BAR94637.1"/>
    <property type="molecule type" value="Genomic_DNA"/>
</dbReference>
<keyword evidence="2" id="KW-1185">Reference proteome</keyword>
<dbReference type="Proteomes" id="UP000203732">
    <property type="component" value="Segment"/>
</dbReference>
<dbReference type="RefSeq" id="YP_009219027.1">
    <property type="nucleotide sequence ID" value="NC_029017.1"/>
</dbReference>
<dbReference type="GeneID" id="26645294"/>
<protein>
    <submittedName>
        <fullName evidence="1">Uncharacterized protein</fullName>
    </submittedName>
</protein>
<dbReference type="KEGG" id="vg:26645294"/>
<reference evidence="1 2" key="1">
    <citation type="submission" date="2015-07" db="EMBL/GenBank/DDBJ databases">
        <title>Characterization of Pseudomonas aeruginosa phage KPP21 belonging to family Podoviridae genus N4-like viruses, isolated in Japan.</title>
        <authorList>
            <person name="Shigehisa R."/>
            <person name="Uchiyama J."/>
            <person name="Kato S."/>
            <person name="Takemura-Uchiyama I."/>
            <person name="Ujihara T."/>
            <person name="Sakaguchi Y."/>
            <person name="Okamoto N."/>
            <person name="Shimakura H."/>
            <person name="Daibata M."/>
            <person name="Sakaguchi M."/>
            <person name="Matsuzaki S."/>
        </authorList>
    </citation>
    <scope>NUCLEOTIDE SEQUENCE [LARGE SCALE GENOMIC DNA]</scope>
</reference>
<name>A0A0H5B3A2_BPK21</name>
<accession>A0A0H5B3A2</accession>
<sequence>MGNYYLVVPPEVSADEVFEDAPYKPLGEFEGWELYKYYDRFSINRHHLRDAGIAHVLGLFPHQIGKLSLLDVAVVYFKSATEEVELYRVLSSDTPASTYESAALLKYQKRLPLGEATIRGLAWGMKHQTSNYRFMEQYRLGKLWRMTKLITGD</sequence>
<organism evidence="1 2">
    <name type="scientific">Pseudomonas phage KPP21</name>
    <dbReference type="NCBI Taxonomy" id="1678082"/>
    <lineage>
        <taxon>Viruses</taxon>
        <taxon>Duplodnaviria</taxon>
        <taxon>Heunggongvirae</taxon>
        <taxon>Uroviricota</taxon>
        <taxon>Caudoviricetes</taxon>
        <taxon>Schitoviridae</taxon>
        <taxon>Migulavirinae</taxon>
        <taxon>Luzseptimavirus</taxon>
        <taxon>Luzseptimavirus KPP21</taxon>
    </lineage>
</organism>
<evidence type="ECO:0000313" key="1">
    <source>
        <dbReference type="EMBL" id="BAR94637.1"/>
    </source>
</evidence>
<evidence type="ECO:0000313" key="2">
    <source>
        <dbReference type="Proteomes" id="UP000203732"/>
    </source>
</evidence>
<organismHost>
    <name type="scientific">Pseudomonas aeruginosa</name>
    <dbReference type="NCBI Taxonomy" id="287"/>
</organismHost>
<dbReference type="OrthoDB" id="31293at10239"/>